<dbReference type="AlphaFoldDB" id="A0A4P6DCJ5"/>
<proteinExistence type="predicted"/>
<feature type="signal peptide" evidence="1">
    <location>
        <begin position="1"/>
        <end position="18"/>
    </location>
</feature>
<accession>A0A4P6DCJ5</accession>
<evidence type="ECO:0000256" key="1">
    <source>
        <dbReference type="SAM" id="SignalP"/>
    </source>
</evidence>
<protein>
    <submittedName>
        <fullName evidence="2">Uncharacterized protein</fullName>
    </submittedName>
</protein>
<reference evidence="2" key="1">
    <citation type="submission" date="2019-04" db="EMBL/GenBank/DDBJ databases">
        <title>Analysis of the testis transcriptome of the Chagas disease vector Rhodnius prolixus.</title>
        <authorList>
            <person name="Cesar J."/>
            <person name="Ribeiro J.M."/>
            <person name="Pereira M.H."/>
            <person name="Araujo R.N."/>
            <person name="Gontijo N.F."/>
            <person name="Pessoa G."/>
            <person name="Sant'Anna M.V."/>
            <person name="Sorgine M.H."/>
            <person name="Majerowicz D."/>
            <person name="Carvalho A.B."/>
            <person name="Braz G."/>
            <person name="Mesquita R."/>
            <person name="Lagerblad P.O."/>
            <person name="Koerich L.B."/>
        </authorList>
    </citation>
    <scope>NUCLEOTIDE SEQUENCE</scope>
</reference>
<feature type="chain" id="PRO_5020180383" evidence="1">
    <location>
        <begin position="19"/>
        <end position="74"/>
    </location>
</feature>
<name>A0A4P6DCJ5_RHOPR</name>
<organism evidence="2">
    <name type="scientific">Rhodnius prolixus</name>
    <name type="common">Triatomid bug</name>
    <dbReference type="NCBI Taxonomy" id="13249"/>
    <lineage>
        <taxon>Eukaryota</taxon>
        <taxon>Metazoa</taxon>
        <taxon>Ecdysozoa</taxon>
        <taxon>Arthropoda</taxon>
        <taxon>Hexapoda</taxon>
        <taxon>Insecta</taxon>
        <taxon>Pterygota</taxon>
        <taxon>Neoptera</taxon>
        <taxon>Paraneoptera</taxon>
        <taxon>Hemiptera</taxon>
        <taxon>Heteroptera</taxon>
        <taxon>Panheteroptera</taxon>
        <taxon>Cimicomorpha</taxon>
        <taxon>Reduviidae</taxon>
        <taxon>Triatominae</taxon>
        <taxon>Rhodnius</taxon>
    </lineage>
</organism>
<sequence>MKLLLCTWLCLLWSVTIAFCSSDRIESEQKLFTLPPEVRYEKLHLMLAVPYRKCPPGTRRLAIDGSCRDIIPLI</sequence>
<evidence type="ECO:0000313" key="2">
    <source>
        <dbReference type="EMBL" id="MOY46320.1"/>
    </source>
</evidence>
<dbReference type="EMBL" id="GHKJ01001290">
    <property type="protein sequence ID" value="MOY46320.1"/>
    <property type="molecule type" value="Transcribed_RNA"/>
</dbReference>
<keyword evidence="1" id="KW-0732">Signal</keyword>